<evidence type="ECO:0000256" key="1">
    <source>
        <dbReference type="SAM" id="MobiDB-lite"/>
    </source>
</evidence>
<reference evidence="2 3" key="1">
    <citation type="submission" date="2023-03" db="EMBL/GenBank/DDBJ databases">
        <title>WGS of Gossypium arboreum.</title>
        <authorList>
            <person name="Yu D."/>
        </authorList>
    </citation>
    <scope>NUCLEOTIDE SEQUENCE [LARGE SCALE GENOMIC DNA]</scope>
    <source>
        <tissue evidence="2">Leaf</tissue>
    </source>
</reference>
<feature type="region of interest" description="Disordered" evidence="1">
    <location>
        <begin position="1"/>
        <end position="30"/>
    </location>
</feature>
<protein>
    <submittedName>
        <fullName evidence="2">Uncharacterized protein</fullName>
    </submittedName>
</protein>
<gene>
    <name evidence="2" type="ORF">PVK06_024652</name>
</gene>
<dbReference type="EMBL" id="JARKNE010000007">
    <property type="protein sequence ID" value="KAK5819635.1"/>
    <property type="molecule type" value="Genomic_DNA"/>
</dbReference>
<sequence>MDSVEAAVAEGFGETQPIETDPGTIEKETKEIEKIESINIVIDHEEEGEANPTPAPPVDNTAAVPPHSTEPMTKQDCEINWIIDEIIKSYD</sequence>
<dbReference type="Proteomes" id="UP001358586">
    <property type="component" value="Chromosome 7"/>
</dbReference>
<feature type="region of interest" description="Disordered" evidence="1">
    <location>
        <begin position="43"/>
        <end position="75"/>
    </location>
</feature>
<proteinExistence type="predicted"/>
<comment type="caution">
    <text evidence="2">The sequence shown here is derived from an EMBL/GenBank/DDBJ whole genome shotgun (WGS) entry which is preliminary data.</text>
</comment>
<name>A0ABR0PEN8_GOSAR</name>
<accession>A0ABR0PEN8</accession>
<evidence type="ECO:0000313" key="3">
    <source>
        <dbReference type="Proteomes" id="UP001358586"/>
    </source>
</evidence>
<evidence type="ECO:0000313" key="2">
    <source>
        <dbReference type="EMBL" id="KAK5819635.1"/>
    </source>
</evidence>
<organism evidence="2 3">
    <name type="scientific">Gossypium arboreum</name>
    <name type="common">Tree cotton</name>
    <name type="synonym">Gossypium nanking</name>
    <dbReference type="NCBI Taxonomy" id="29729"/>
    <lineage>
        <taxon>Eukaryota</taxon>
        <taxon>Viridiplantae</taxon>
        <taxon>Streptophyta</taxon>
        <taxon>Embryophyta</taxon>
        <taxon>Tracheophyta</taxon>
        <taxon>Spermatophyta</taxon>
        <taxon>Magnoliopsida</taxon>
        <taxon>eudicotyledons</taxon>
        <taxon>Gunneridae</taxon>
        <taxon>Pentapetalae</taxon>
        <taxon>rosids</taxon>
        <taxon>malvids</taxon>
        <taxon>Malvales</taxon>
        <taxon>Malvaceae</taxon>
        <taxon>Malvoideae</taxon>
        <taxon>Gossypium</taxon>
    </lineage>
</organism>
<keyword evidence="3" id="KW-1185">Reference proteome</keyword>